<accession>A0AAN7Z786</accession>
<protein>
    <submittedName>
        <fullName evidence="1">Uncharacterized protein</fullName>
    </submittedName>
</protein>
<reference evidence="1 2" key="1">
    <citation type="submission" date="2023-10" db="EMBL/GenBank/DDBJ databases">
        <title>Draft genome sequence of Xylaria bambusicola isolate GMP-LS, the root and basal stem rot pathogen of sugarcane in Indonesia.</title>
        <authorList>
            <person name="Selvaraj P."/>
            <person name="Muralishankar V."/>
            <person name="Muruganantham S."/>
            <person name="Sp S."/>
            <person name="Haryani S."/>
            <person name="Lau K.J.X."/>
            <person name="Naqvi N.I."/>
        </authorList>
    </citation>
    <scope>NUCLEOTIDE SEQUENCE [LARGE SCALE GENOMIC DNA]</scope>
    <source>
        <strain evidence="1">GMP-LS</strain>
    </source>
</reference>
<gene>
    <name evidence="1" type="ORF">RRF57_002961</name>
</gene>
<name>A0AAN7Z786_9PEZI</name>
<evidence type="ECO:0000313" key="2">
    <source>
        <dbReference type="Proteomes" id="UP001305414"/>
    </source>
</evidence>
<dbReference type="AlphaFoldDB" id="A0AAN7Z786"/>
<organism evidence="1 2">
    <name type="scientific">Xylaria bambusicola</name>
    <dbReference type="NCBI Taxonomy" id="326684"/>
    <lineage>
        <taxon>Eukaryota</taxon>
        <taxon>Fungi</taxon>
        <taxon>Dikarya</taxon>
        <taxon>Ascomycota</taxon>
        <taxon>Pezizomycotina</taxon>
        <taxon>Sordariomycetes</taxon>
        <taxon>Xylariomycetidae</taxon>
        <taxon>Xylariales</taxon>
        <taxon>Xylariaceae</taxon>
        <taxon>Xylaria</taxon>
    </lineage>
</organism>
<keyword evidence="2" id="KW-1185">Reference proteome</keyword>
<comment type="caution">
    <text evidence="1">The sequence shown here is derived from an EMBL/GenBank/DDBJ whole genome shotgun (WGS) entry which is preliminary data.</text>
</comment>
<dbReference type="Proteomes" id="UP001305414">
    <property type="component" value="Unassembled WGS sequence"/>
</dbReference>
<proteinExistence type="predicted"/>
<evidence type="ECO:0000313" key="1">
    <source>
        <dbReference type="EMBL" id="KAK5627246.1"/>
    </source>
</evidence>
<sequence length="63" mass="6867">MRKGAALHSESFGFQVVAASPKNSFTQCNQAQLLYNALYLGFENRCHISPPNLIVATNASPQN</sequence>
<dbReference type="EMBL" id="JAWHQM010000005">
    <property type="protein sequence ID" value="KAK5627246.1"/>
    <property type="molecule type" value="Genomic_DNA"/>
</dbReference>